<sequence length="313" mass="35755">MTTSDQTPVLVAQEQATQPTTQTDVAIKPVPGLRVTPVQQLDHGAASQSPCQRTWTRKFSIAIKTTGIIAFLLSCVALWPAITSASDTKRATLLAEWTSMKDFIEFCESHALDTPDCLKARNTTLRPPPVYSRVWPRSAFKLAASMKPDYSDLQEVGIAIMFFSFIFLVVVFTRVSSRGQLVRRRFAPKNGGELCLPLYLTLRALHVPQYLCRWHRHKASLRQADDDERFRSDTSFIRDSRTLELALETGLRARKLGRIGRRRRHERSERLARLRVKAHHIDELEDSSSDETCVDGRDDPARRLRRRVKRAWS</sequence>
<keyword evidence="1" id="KW-1133">Transmembrane helix</keyword>
<reference evidence="3" key="1">
    <citation type="journal article" date="2023" name="Mol. Phylogenet. Evol.">
        <title>Genome-scale phylogeny and comparative genomics of the fungal order Sordariales.</title>
        <authorList>
            <person name="Hensen N."/>
            <person name="Bonometti L."/>
            <person name="Westerberg I."/>
            <person name="Brannstrom I.O."/>
            <person name="Guillou S."/>
            <person name="Cros-Aarteil S."/>
            <person name="Calhoun S."/>
            <person name="Haridas S."/>
            <person name="Kuo A."/>
            <person name="Mondo S."/>
            <person name="Pangilinan J."/>
            <person name="Riley R."/>
            <person name="LaButti K."/>
            <person name="Andreopoulos B."/>
            <person name="Lipzen A."/>
            <person name="Chen C."/>
            <person name="Yan M."/>
            <person name="Daum C."/>
            <person name="Ng V."/>
            <person name="Clum A."/>
            <person name="Steindorff A."/>
            <person name="Ohm R.A."/>
            <person name="Martin F."/>
            <person name="Silar P."/>
            <person name="Natvig D.O."/>
            <person name="Lalanne C."/>
            <person name="Gautier V."/>
            <person name="Ament-Velasquez S.L."/>
            <person name="Kruys A."/>
            <person name="Hutchinson M.I."/>
            <person name="Powell A.J."/>
            <person name="Barry K."/>
            <person name="Miller A.N."/>
            <person name="Grigoriev I.V."/>
            <person name="Debuchy R."/>
            <person name="Gladieux P."/>
            <person name="Hiltunen Thoren M."/>
            <person name="Johannesson H."/>
        </authorList>
    </citation>
    <scope>NUCLEOTIDE SEQUENCE [LARGE SCALE GENOMIC DNA]</scope>
    <source>
        <strain evidence="3">CBS 340.73</strain>
    </source>
</reference>
<keyword evidence="1" id="KW-0472">Membrane</keyword>
<evidence type="ECO:0000313" key="2">
    <source>
        <dbReference type="EMBL" id="KAK3940828.1"/>
    </source>
</evidence>
<gene>
    <name evidence="2" type="ORF">QBC46DRAFT_119122</name>
</gene>
<dbReference type="AlphaFoldDB" id="A0AAN6N9W9"/>
<comment type="caution">
    <text evidence="2">The sequence shown here is derived from an EMBL/GenBank/DDBJ whole genome shotgun (WGS) entry which is preliminary data.</text>
</comment>
<organism evidence="2 3">
    <name type="scientific">Diplogelasinospora grovesii</name>
    <dbReference type="NCBI Taxonomy" id="303347"/>
    <lineage>
        <taxon>Eukaryota</taxon>
        <taxon>Fungi</taxon>
        <taxon>Dikarya</taxon>
        <taxon>Ascomycota</taxon>
        <taxon>Pezizomycotina</taxon>
        <taxon>Sordariomycetes</taxon>
        <taxon>Sordariomycetidae</taxon>
        <taxon>Sordariales</taxon>
        <taxon>Diplogelasinosporaceae</taxon>
        <taxon>Diplogelasinospora</taxon>
    </lineage>
</organism>
<evidence type="ECO:0008006" key="4">
    <source>
        <dbReference type="Google" id="ProtNLM"/>
    </source>
</evidence>
<feature type="transmembrane region" description="Helical" evidence="1">
    <location>
        <begin position="156"/>
        <end position="175"/>
    </location>
</feature>
<dbReference type="Proteomes" id="UP001303473">
    <property type="component" value="Unassembled WGS sequence"/>
</dbReference>
<evidence type="ECO:0000313" key="3">
    <source>
        <dbReference type="Proteomes" id="UP001303473"/>
    </source>
</evidence>
<proteinExistence type="predicted"/>
<dbReference type="EMBL" id="MU853791">
    <property type="protein sequence ID" value="KAK3940828.1"/>
    <property type="molecule type" value="Genomic_DNA"/>
</dbReference>
<evidence type="ECO:0000256" key="1">
    <source>
        <dbReference type="SAM" id="Phobius"/>
    </source>
</evidence>
<protein>
    <recommendedName>
        <fullName evidence="4">Transmembrane protein</fullName>
    </recommendedName>
</protein>
<feature type="transmembrane region" description="Helical" evidence="1">
    <location>
        <begin position="61"/>
        <end position="82"/>
    </location>
</feature>
<name>A0AAN6N9W9_9PEZI</name>
<accession>A0AAN6N9W9</accession>
<keyword evidence="1" id="KW-0812">Transmembrane</keyword>
<keyword evidence="3" id="KW-1185">Reference proteome</keyword>